<dbReference type="PROSITE" id="PS00867">
    <property type="entry name" value="CPSASE_2"/>
    <property type="match status" value="1"/>
</dbReference>
<dbReference type="PROSITE" id="PS00866">
    <property type="entry name" value="CPSASE_1"/>
    <property type="match status" value="1"/>
</dbReference>
<dbReference type="InterPro" id="IPR050856">
    <property type="entry name" value="Biotin_carboxylase_complex"/>
</dbReference>
<dbReference type="SUPFAM" id="SSF51230">
    <property type="entry name" value="Single hybrid motif"/>
    <property type="match status" value="1"/>
</dbReference>
<dbReference type="PROSITE" id="PS50979">
    <property type="entry name" value="BC"/>
    <property type="match status" value="1"/>
</dbReference>
<dbReference type="Gene3D" id="2.40.50.100">
    <property type="match status" value="1"/>
</dbReference>
<gene>
    <name evidence="10" type="ORF">OKW52_16515</name>
</gene>
<proteinExistence type="predicted"/>
<keyword evidence="3 6" id="KW-0547">Nucleotide-binding</keyword>
<accession>A0ABT3H1W5</accession>
<evidence type="ECO:0000259" key="8">
    <source>
        <dbReference type="PROSITE" id="PS50975"/>
    </source>
</evidence>
<dbReference type="InterPro" id="IPR016185">
    <property type="entry name" value="PreATP-grasp_dom_sf"/>
</dbReference>
<dbReference type="InterPro" id="IPR011054">
    <property type="entry name" value="Rudment_hybrid_motif"/>
</dbReference>
<evidence type="ECO:0000256" key="1">
    <source>
        <dbReference type="ARBA" id="ARBA00001953"/>
    </source>
</evidence>
<dbReference type="InterPro" id="IPR001882">
    <property type="entry name" value="Biotin_BS"/>
</dbReference>
<comment type="cofactor">
    <cofactor evidence="1">
        <name>biotin</name>
        <dbReference type="ChEBI" id="CHEBI:57586"/>
    </cofactor>
</comment>
<dbReference type="InterPro" id="IPR005482">
    <property type="entry name" value="Biotin_COase_C"/>
</dbReference>
<dbReference type="InterPro" id="IPR000089">
    <property type="entry name" value="Biotin_lipoyl"/>
</dbReference>
<name>A0ABT3H1W5_9RHOB</name>
<evidence type="ECO:0000256" key="5">
    <source>
        <dbReference type="ARBA" id="ARBA00023267"/>
    </source>
</evidence>
<dbReference type="Gene3D" id="3.30.470.20">
    <property type="entry name" value="ATP-grasp fold, B domain"/>
    <property type="match status" value="1"/>
</dbReference>
<reference evidence="10 11" key="1">
    <citation type="submission" date="2022-10" db="EMBL/GenBank/DDBJ databases">
        <title>Pararhodobacter sp. nov., isolated from marine algae.</title>
        <authorList>
            <person name="Choi B.J."/>
            <person name="Kim J.M."/>
            <person name="Lee J.K."/>
            <person name="Choi D.G."/>
            <person name="Jeon C.O."/>
        </authorList>
    </citation>
    <scope>NUCLEOTIDE SEQUENCE [LARGE SCALE GENOMIC DNA]</scope>
    <source>
        <strain evidence="10 11">ZQ420</strain>
    </source>
</reference>
<dbReference type="CDD" id="cd06850">
    <property type="entry name" value="biotinyl_domain"/>
    <property type="match status" value="1"/>
</dbReference>
<dbReference type="PROSITE" id="PS50968">
    <property type="entry name" value="BIOTINYL_LIPOYL"/>
    <property type="match status" value="1"/>
</dbReference>
<evidence type="ECO:0000256" key="2">
    <source>
        <dbReference type="ARBA" id="ARBA00022598"/>
    </source>
</evidence>
<dbReference type="InterPro" id="IPR011764">
    <property type="entry name" value="Biotin_carboxylation_dom"/>
</dbReference>
<evidence type="ECO:0000259" key="9">
    <source>
        <dbReference type="PROSITE" id="PS50979"/>
    </source>
</evidence>
<protein>
    <submittedName>
        <fullName evidence="10">ATP-grasp domain-containing protein</fullName>
    </submittedName>
</protein>
<dbReference type="Pfam" id="PF00364">
    <property type="entry name" value="Biotin_lipoyl"/>
    <property type="match status" value="1"/>
</dbReference>
<dbReference type="InterPro" id="IPR011761">
    <property type="entry name" value="ATP-grasp"/>
</dbReference>
<keyword evidence="2" id="KW-0436">Ligase</keyword>
<dbReference type="Pfam" id="PF00289">
    <property type="entry name" value="Biotin_carb_N"/>
    <property type="match status" value="1"/>
</dbReference>
<dbReference type="PROSITE" id="PS00188">
    <property type="entry name" value="BIOTIN"/>
    <property type="match status" value="1"/>
</dbReference>
<feature type="domain" description="Biotin carboxylation" evidence="9">
    <location>
        <begin position="1"/>
        <end position="429"/>
    </location>
</feature>
<dbReference type="InterPro" id="IPR005481">
    <property type="entry name" value="BC-like_N"/>
</dbReference>
<dbReference type="SUPFAM" id="SSF51246">
    <property type="entry name" value="Rudiment single hybrid motif"/>
    <property type="match status" value="1"/>
</dbReference>
<dbReference type="PANTHER" id="PTHR18866:SF33">
    <property type="entry name" value="METHYLCROTONOYL-COA CARBOXYLASE SUBUNIT ALPHA, MITOCHONDRIAL-RELATED"/>
    <property type="match status" value="1"/>
</dbReference>
<keyword evidence="4 6" id="KW-0067">ATP-binding</keyword>
<dbReference type="PROSITE" id="PS50975">
    <property type="entry name" value="ATP_GRASP"/>
    <property type="match status" value="1"/>
</dbReference>
<keyword evidence="5" id="KW-0092">Biotin</keyword>
<comment type="caution">
    <text evidence="10">The sequence shown here is derived from an EMBL/GenBank/DDBJ whole genome shotgun (WGS) entry which is preliminary data.</text>
</comment>
<sequence length="625" mass="65150">MKILIANRGEIALRVMRSARALGYGCVAVHGPGEAGAPHVLAADLAVAVSGYLDGPAIIAAALATRAGMVHPGYGFLSENAGFAAACAEAGLVFIGPSPEAIALMGDKGSAKAAAQAAGVPCLPGATEDLLEAGARIGVPLMVKAALGGGGKGMRLVRALAALPEALTRAASEAEKSFGDGALILEKALLAPRHIEVQVFGDSHGSVVHLGERDCSIQRRHQKVVEEAPSPAVDAALREQMGAAAVGLAKACGYQGAGTVEFLLEDGAFYFLEMNTRLQVEHPVTEAVTGLDLVDWQIRVARGEPLPLSQDQITLTGHAIEVRLYAEDPANGFLPQTGRILRWAPDEGLRSDDALAEGVEVGAGFDPMLAKLIAHGSDRETVRQRLIEGLSRTEVLGLRTNKPFLSRVLAHPVFAQGNATTAFLERDFATDPSLTPTPPDPALLALAVLLLAGAPAPRFGFTTGPRPTLTRRFDTGTGTASVTVTLDGPTAHLPDGPRVTLDSVTPTHARARLNGVARTLPYARDGDTLHLADLTLTDITLAPAQTRAQQGDGRILAPMAGTVLAVDVALGDRVTQGQTLAILEAMKMEHPLRAPFAGRITSLALTKGAQVRARQPLITLDPESP</sequence>
<evidence type="ECO:0000259" key="7">
    <source>
        <dbReference type="PROSITE" id="PS50968"/>
    </source>
</evidence>
<keyword evidence="11" id="KW-1185">Reference proteome</keyword>
<dbReference type="EMBL" id="JAPDFL010000001">
    <property type="protein sequence ID" value="MCW1933815.1"/>
    <property type="molecule type" value="Genomic_DNA"/>
</dbReference>
<dbReference type="SUPFAM" id="SSF56059">
    <property type="entry name" value="Glutathione synthetase ATP-binding domain-like"/>
    <property type="match status" value="1"/>
</dbReference>
<dbReference type="RefSeq" id="WP_264506686.1">
    <property type="nucleotide sequence ID" value="NZ_JAPDFL010000001.1"/>
</dbReference>
<dbReference type="InterPro" id="IPR011053">
    <property type="entry name" value="Single_hybrid_motif"/>
</dbReference>
<dbReference type="Pfam" id="PF02785">
    <property type="entry name" value="Biotin_carb_C"/>
    <property type="match status" value="1"/>
</dbReference>
<dbReference type="PANTHER" id="PTHR18866">
    <property type="entry name" value="CARBOXYLASE:PYRUVATE/ACETYL-COA/PROPIONYL-COA CARBOXYLASE"/>
    <property type="match status" value="1"/>
</dbReference>
<evidence type="ECO:0000256" key="3">
    <source>
        <dbReference type="ARBA" id="ARBA00022741"/>
    </source>
</evidence>
<evidence type="ECO:0000313" key="10">
    <source>
        <dbReference type="EMBL" id="MCW1933815.1"/>
    </source>
</evidence>
<dbReference type="SUPFAM" id="SSF52440">
    <property type="entry name" value="PreATP-grasp domain"/>
    <property type="match status" value="1"/>
</dbReference>
<evidence type="ECO:0000313" key="11">
    <source>
        <dbReference type="Proteomes" id="UP001208938"/>
    </source>
</evidence>
<organism evidence="10 11">
    <name type="scientific">Pararhodobacter zhoushanensis</name>
    <dbReference type="NCBI Taxonomy" id="2479545"/>
    <lineage>
        <taxon>Bacteria</taxon>
        <taxon>Pseudomonadati</taxon>
        <taxon>Pseudomonadota</taxon>
        <taxon>Alphaproteobacteria</taxon>
        <taxon>Rhodobacterales</taxon>
        <taxon>Paracoccaceae</taxon>
        <taxon>Pararhodobacter</taxon>
    </lineage>
</organism>
<dbReference type="Proteomes" id="UP001208938">
    <property type="component" value="Unassembled WGS sequence"/>
</dbReference>
<feature type="domain" description="Lipoyl-binding" evidence="7">
    <location>
        <begin position="547"/>
        <end position="621"/>
    </location>
</feature>
<dbReference type="SMART" id="SM00878">
    <property type="entry name" value="Biotin_carb_C"/>
    <property type="match status" value="1"/>
</dbReference>
<evidence type="ECO:0000256" key="4">
    <source>
        <dbReference type="ARBA" id="ARBA00022840"/>
    </source>
</evidence>
<evidence type="ECO:0000256" key="6">
    <source>
        <dbReference type="PROSITE-ProRule" id="PRU00409"/>
    </source>
</evidence>
<dbReference type="InterPro" id="IPR005479">
    <property type="entry name" value="CPAse_ATP-bd"/>
</dbReference>
<feature type="domain" description="ATP-grasp" evidence="8">
    <location>
        <begin position="112"/>
        <end position="302"/>
    </location>
</feature>
<dbReference type="Pfam" id="PF02786">
    <property type="entry name" value="CPSase_L_D2"/>
    <property type="match status" value="1"/>
</dbReference>